<feature type="signal peptide" evidence="4">
    <location>
        <begin position="1"/>
        <end position="26"/>
    </location>
</feature>
<dbReference type="PANTHER" id="PTHR30290">
    <property type="entry name" value="PERIPLASMIC BINDING COMPONENT OF ABC TRANSPORTER"/>
    <property type="match status" value="1"/>
</dbReference>
<dbReference type="PROSITE" id="PS51257">
    <property type="entry name" value="PROKAR_LIPOPROTEIN"/>
    <property type="match status" value="1"/>
</dbReference>
<dbReference type="PANTHER" id="PTHR30290:SF9">
    <property type="entry name" value="OLIGOPEPTIDE-BINDING PROTEIN APPA"/>
    <property type="match status" value="1"/>
</dbReference>
<keyword evidence="3 4" id="KW-0732">Signal</keyword>
<gene>
    <name evidence="6" type="ORF">CLV85_1745</name>
</gene>
<evidence type="ECO:0000313" key="6">
    <source>
        <dbReference type="EMBL" id="PJJ82543.1"/>
    </source>
</evidence>
<dbReference type="GO" id="GO:0015833">
    <property type="term" value="P:peptide transport"/>
    <property type="evidence" value="ECO:0007669"/>
    <property type="project" value="TreeGrafter"/>
</dbReference>
<dbReference type="OrthoDB" id="9796817at2"/>
<dbReference type="RefSeq" id="WP_100389129.1">
    <property type="nucleotide sequence ID" value="NZ_BMZU01000001.1"/>
</dbReference>
<comment type="caution">
    <text evidence="6">The sequence shown here is derived from an EMBL/GenBank/DDBJ whole genome shotgun (WGS) entry which is preliminary data.</text>
</comment>
<evidence type="ECO:0000259" key="5">
    <source>
        <dbReference type="Pfam" id="PF00496"/>
    </source>
</evidence>
<evidence type="ECO:0000256" key="4">
    <source>
        <dbReference type="SAM" id="SignalP"/>
    </source>
</evidence>
<dbReference type="GO" id="GO:0043190">
    <property type="term" value="C:ATP-binding cassette (ABC) transporter complex"/>
    <property type="evidence" value="ECO:0007669"/>
    <property type="project" value="InterPro"/>
</dbReference>
<dbReference type="Gene3D" id="3.10.105.10">
    <property type="entry name" value="Dipeptide-binding Protein, Domain 3"/>
    <property type="match status" value="1"/>
</dbReference>
<dbReference type="Pfam" id="PF00496">
    <property type="entry name" value="SBP_bac_5"/>
    <property type="match status" value="1"/>
</dbReference>
<dbReference type="AlphaFoldDB" id="A0A2M9DAM5"/>
<comment type="similarity">
    <text evidence="1">Belongs to the bacterial solute-binding protein 5 family.</text>
</comment>
<protein>
    <submittedName>
        <fullName evidence="6">Peptide/nickel transport system substrate-binding protein</fullName>
    </submittedName>
</protein>
<sequence>MSNKSPWRRSLIGLAAVSSLVLTGCAAESSSNDDSAAIKDEVVVALAGDIDNFDPHTNQLIIFEFAIRELVFSSLVDYDAELKLQPDLATYEVNEDATVFTFSLAPDAVFHDGTSVDADAVIASMERAGTAEDSIWSGRLADVASYEATDESTVVITLNNPDATFLAGLASIAIVAPSSFDTATSEPVGSGPYEFESWTANTEIVLTSFDDYFGDVSPTETLRLQPIADQQVALNNLYSGSVDILASASAATVSQLDADRAALVEPVASNSLSLIEFNSSGKLADPMVRQALAHALDKDSIREIAYGGGGSSSWSPLPESSWAYSAQDGYEYDLDKAATMLAAAGESDLEFSLEVPSGFPEAEQLARVWQASLAEIGVTLNVNITEISVWLDAYVSRGYDATWNVFNVGADPHSFFDIIMTPHLADDYQNQTVSDLVLDATRVSDEATRGELYGELQQILVDELPIMIVQSTPVASIAGPEVSGYEVNPLGWALLSQVTVSK</sequence>
<dbReference type="PIRSF" id="PIRSF002741">
    <property type="entry name" value="MppA"/>
    <property type="match status" value="1"/>
</dbReference>
<evidence type="ECO:0000256" key="3">
    <source>
        <dbReference type="ARBA" id="ARBA00022729"/>
    </source>
</evidence>
<proteinExistence type="inferred from homology"/>
<evidence type="ECO:0000256" key="1">
    <source>
        <dbReference type="ARBA" id="ARBA00005695"/>
    </source>
</evidence>
<dbReference type="InterPro" id="IPR039424">
    <property type="entry name" value="SBP_5"/>
</dbReference>
<dbReference type="Gene3D" id="3.40.190.10">
    <property type="entry name" value="Periplasmic binding protein-like II"/>
    <property type="match status" value="1"/>
</dbReference>
<feature type="domain" description="Solute-binding protein family 5" evidence="5">
    <location>
        <begin position="83"/>
        <end position="419"/>
    </location>
</feature>
<evidence type="ECO:0000313" key="7">
    <source>
        <dbReference type="Proteomes" id="UP000231742"/>
    </source>
</evidence>
<dbReference type="GO" id="GO:1904680">
    <property type="term" value="F:peptide transmembrane transporter activity"/>
    <property type="evidence" value="ECO:0007669"/>
    <property type="project" value="TreeGrafter"/>
</dbReference>
<keyword evidence="2" id="KW-0813">Transport</keyword>
<dbReference type="GO" id="GO:0042597">
    <property type="term" value="C:periplasmic space"/>
    <property type="evidence" value="ECO:0007669"/>
    <property type="project" value="UniProtKB-ARBA"/>
</dbReference>
<feature type="chain" id="PRO_5014844792" evidence="4">
    <location>
        <begin position="27"/>
        <end position="502"/>
    </location>
</feature>
<dbReference type="Proteomes" id="UP000231742">
    <property type="component" value="Unassembled WGS sequence"/>
</dbReference>
<dbReference type="InterPro" id="IPR000914">
    <property type="entry name" value="SBP_5_dom"/>
</dbReference>
<keyword evidence="7" id="KW-1185">Reference proteome</keyword>
<dbReference type="CDD" id="cd00995">
    <property type="entry name" value="PBP2_NikA_DppA_OppA_like"/>
    <property type="match status" value="1"/>
</dbReference>
<organism evidence="6 7">
    <name type="scientific">Salinibacterium amurskyense</name>
    <dbReference type="NCBI Taxonomy" id="205941"/>
    <lineage>
        <taxon>Bacteria</taxon>
        <taxon>Bacillati</taxon>
        <taxon>Actinomycetota</taxon>
        <taxon>Actinomycetes</taxon>
        <taxon>Micrococcales</taxon>
        <taxon>Microbacteriaceae</taxon>
        <taxon>Salinibacterium</taxon>
    </lineage>
</organism>
<reference evidence="6 7" key="1">
    <citation type="submission" date="2017-11" db="EMBL/GenBank/DDBJ databases">
        <title>Genomic Encyclopedia of Archaeal and Bacterial Type Strains, Phase II (KMG-II): From Individual Species to Whole Genera.</title>
        <authorList>
            <person name="Goeker M."/>
        </authorList>
    </citation>
    <scope>NUCLEOTIDE SEQUENCE [LARGE SCALE GENOMIC DNA]</scope>
    <source>
        <strain evidence="6 7">DSM 16400</strain>
    </source>
</reference>
<name>A0A2M9DAM5_9MICO</name>
<dbReference type="InterPro" id="IPR030678">
    <property type="entry name" value="Peptide/Ni-bd"/>
</dbReference>
<evidence type="ECO:0000256" key="2">
    <source>
        <dbReference type="ARBA" id="ARBA00022448"/>
    </source>
</evidence>
<accession>A0A2M9DAM5</accession>
<dbReference type="SUPFAM" id="SSF53850">
    <property type="entry name" value="Periplasmic binding protein-like II"/>
    <property type="match status" value="1"/>
</dbReference>
<dbReference type="EMBL" id="PGFH01000001">
    <property type="protein sequence ID" value="PJJ82543.1"/>
    <property type="molecule type" value="Genomic_DNA"/>
</dbReference>